<comment type="caution">
    <text evidence="1">The sequence shown here is derived from an EMBL/GenBank/DDBJ whole genome shotgun (WGS) entry which is preliminary data.</text>
</comment>
<dbReference type="Proteomes" id="UP001589797">
    <property type="component" value="Unassembled WGS sequence"/>
</dbReference>
<dbReference type="EMBL" id="JBHLWI010000029">
    <property type="protein sequence ID" value="MFC0263227.1"/>
    <property type="molecule type" value="Genomic_DNA"/>
</dbReference>
<gene>
    <name evidence="1" type="ORF">ACFFIP_11075</name>
</gene>
<evidence type="ECO:0000313" key="2">
    <source>
        <dbReference type="Proteomes" id="UP001589797"/>
    </source>
</evidence>
<keyword evidence="2" id="KW-1185">Reference proteome</keyword>
<organism evidence="1 2">
    <name type="scientific">Fontibacter flavus</name>
    <dbReference type="NCBI Taxonomy" id="654838"/>
    <lineage>
        <taxon>Bacteria</taxon>
        <taxon>Pseudomonadati</taxon>
        <taxon>Bacteroidota</taxon>
        <taxon>Cytophagia</taxon>
        <taxon>Cytophagales</taxon>
        <taxon>Cyclobacteriaceae</taxon>
        <taxon>Fontibacter</taxon>
    </lineage>
</organism>
<reference evidence="1 2" key="1">
    <citation type="submission" date="2024-09" db="EMBL/GenBank/DDBJ databases">
        <authorList>
            <person name="Sun Q."/>
            <person name="Mori K."/>
        </authorList>
    </citation>
    <scope>NUCLEOTIDE SEQUENCE [LARGE SCALE GENOMIC DNA]</scope>
    <source>
        <strain evidence="1 2">CCM 7650</strain>
    </source>
</reference>
<evidence type="ECO:0000313" key="1">
    <source>
        <dbReference type="EMBL" id="MFC0263227.1"/>
    </source>
</evidence>
<dbReference type="RefSeq" id="WP_382387699.1">
    <property type="nucleotide sequence ID" value="NZ_JBHLWI010000029.1"/>
</dbReference>
<protein>
    <submittedName>
        <fullName evidence="1">Uncharacterized protein</fullName>
    </submittedName>
</protein>
<sequence length="47" mass="5588">MGYNLNMSTTRYEEQAKFEFVGIPPMVRASQNEDWMARAMELLETDW</sequence>
<proteinExistence type="predicted"/>
<name>A0ABV6FTM0_9BACT</name>
<accession>A0ABV6FTM0</accession>